<dbReference type="EMBL" id="JAWDGP010006768">
    <property type="protein sequence ID" value="KAK3735724.1"/>
    <property type="molecule type" value="Genomic_DNA"/>
</dbReference>
<protein>
    <submittedName>
        <fullName evidence="2">Uncharacterized protein</fullName>
    </submittedName>
</protein>
<dbReference type="Pfam" id="PF05186">
    <property type="entry name" value="Dpy-30"/>
    <property type="match status" value="1"/>
</dbReference>
<evidence type="ECO:0000256" key="1">
    <source>
        <dbReference type="SAM" id="MobiDB-lite"/>
    </source>
</evidence>
<reference evidence="2" key="1">
    <citation type="journal article" date="2023" name="G3 (Bethesda)">
        <title>A reference genome for the long-term kleptoplast-retaining sea slug Elysia crispata morphotype clarki.</title>
        <authorList>
            <person name="Eastman K.E."/>
            <person name="Pendleton A.L."/>
            <person name="Shaikh M.A."/>
            <person name="Suttiyut T."/>
            <person name="Ogas R."/>
            <person name="Tomko P."/>
            <person name="Gavelis G."/>
            <person name="Widhalm J.R."/>
            <person name="Wisecaver J.H."/>
        </authorList>
    </citation>
    <scope>NUCLEOTIDE SEQUENCE</scope>
    <source>
        <strain evidence="2">ECLA1</strain>
    </source>
</reference>
<dbReference type="Proteomes" id="UP001283361">
    <property type="component" value="Unassembled WGS sequence"/>
</dbReference>
<evidence type="ECO:0000313" key="2">
    <source>
        <dbReference type="EMBL" id="KAK3735724.1"/>
    </source>
</evidence>
<dbReference type="Gene3D" id="1.20.890.10">
    <property type="entry name" value="cAMP-dependent protein kinase regulatory subunit, dimerization-anchoring domain"/>
    <property type="match status" value="1"/>
</dbReference>
<evidence type="ECO:0000313" key="3">
    <source>
        <dbReference type="Proteomes" id="UP001283361"/>
    </source>
</evidence>
<comment type="caution">
    <text evidence="2">The sequence shown here is derived from an EMBL/GenBank/DDBJ whole genome shotgun (WGS) entry which is preliminary data.</text>
</comment>
<keyword evidence="3" id="KW-1185">Reference proteome</keyword>
<dbReference type="InterPro" id="IPR049630">
    <property type="entry name" value="DYDC-like_DD"/>
</dbReference>
<proteinExistence type="predicted"/>
<organism evidence="2 3">
    <name type="scientific">Elysia crispata</name>
    <name type="common">lettuce slug</name>
    <dbReference type="NCBI Taxonomy" id="231223"/>
    <lineage>
        <taxon>Eukaryota</taxon>
        <taxon>Metazoa</taxon>
        <taxon>Spiralia</taxon>
        <taxon>Lophotrochozoa</taxon>
        <taxon>Mollusca</taxon>
        <taxon>Gastropoda</taxon>
        <taxon>Heterobranchia</taxon>
        <taxon>Euthyneura</taxon>
        <taxon>Panpulmonata</taxon>
        <taxon>Sacoglossa</taxon>
        <taxon>Placobranchoidea</taxon>
        <taxon>Plakobranchidae</taxon>
        <taxon>Elysia</taxon>
    </lineage>
</organism>
<name>A0AAE1CU26_9GAST</name>
<dbReference type="InterPro" id="IPR007858">
    <property type="entry name" value="Dpy-30_motif"/>
</dbReference>
<sequence length="99" mass="11099">MSASKQNESGPSGGTRPSSSIGLEEISWPKSGNPEYDNYMTQTLGKFLPECLKALTLSRPPDPIQFLSNCLHDAVESEQYLQEKEKNLKDLNHFRKGKE</sequence>
<accession>A0AAE1CU26</accession>
<feature type="region of interest" description="Disordered" evidence="1">
    <location>
        <begin position="1"/>
        <end position="35"/>
    </location>
</feature>
<gene>
    <name evidence="2" type="ORF">RRG08_024520</name>
</gene>
<dbReference type="AlphaFoldDB" id="A0AAE1CU26"/>
<dbReference type="CDD" id="cd22966">
    <property type="entry name" value="DD_DYDC-like"/>
    <property type="match status" value="1"/>
</dbReference>